<name>A0A4D6NJQ6_VIGUN</name>
<dbReference type="PANTHER" id="PTHR48007:SF20">
    <property type="entry name" value="LRR RECEPTOR-LIKE KINASE"/>
    <property type="match status" value="1"/>
</dbReference>
<dbReference type="GO" id="GO:0005524">
    <property type="term" value="F:ATP binding"/>
    <property type="evidence" value="ECO:0007669"/>
    <property type="project" value="InterPro"/>
</dbReference>
<evidence type="ECO:0000256" key="7">
    <source>
        <dbReference type="ARBA" id="ARBA00023136"/>
    </source>
</evidence>
<comment type="subcellular location">
    <subcellularLocation>
        <location evidence="1">Membrane</location>
    </subcellularLocation>
</comment>
<keyword evidence="5" id="KW-0677">Repeat</keyword>
<evidence type="ECO:0000256" key="6">
    <source>
        <dbReference type="ARBA" id="ARBA00022989"/>
    </source>
</evidence>
<sequence length="610" mass="67839">MAAVRLHHHHYHHFLLLFFHLFFALSSSTETESLLRLKQSLVNADRSLSSWIPNVSPCSGTWLGVVCFNGVITGLHLSDLGLSGPIDVDALAEIRGLRTLSFINNSFSGPIPEFNKLGSIKSLLLTQNRFSGTIPNDFFAPLNSLKKLWLSGNRFSGSIPQSLTRLDLLKELHLEYNSFAGLIPNFRQQLRSLDLSFNKLEGPIPENLATFTVDSFVGNDALCGKPLVKVCEASNTSYSVASNVGDEEYGNGWGRKVIVVLMVASLAALLFLFLTRKRRVEFTPVSRSSSAEEAVEVQVPSSRGSVSDRRENKRGDIVMVNEMRGVFGLQDMMKAAAEVLGNGGLGSAYKAAMASGLCVVVKRMREMNKIGKEVFDAEMRQFGRIRHRNIITPLAYHYRREEKLLITEYMPKGSLFYVLHGDRGLSHSELTWPIRLKIVKGIARGLGFLYTEFSTYDLPHGNLKSCNVLLSDDYEPLLSDYAFQPLVNPNVAVQALFAFKTPDFVQNQKVSQKTDVYCLGIIILEVIAGKFPAQYHSNGKGGTDVVQWAHSAVSEGTEAEMIDPELSSNDTNSRNQMVKLLRIGVACTENDPDQRPKMKEAIRRIEEVQV</sequence>
<dbReference type="PANTHER" id="PTHR48007">
    <property type="entry name" value="LEUCINE-RICH REPEAT RECEPTOR-LIKE PROTEIN KINASE PXC1"/>
    <property type="match status" value="1"/>
</dbReference>
<dbReference type="Gene3D" id="1.10.510.10">
    <property type="entry name" value="Transferase(Phosphotransferase) domain 1"/>
    <property type="match status" value="1"/>
</dbReference>
<protein>
    <submittedName>
        <fullName evidence="12">Protein brassinosteroid insensitive 1</fullName>
    </submittedName>
</protein>
<evidence type="ECO:0000256" key="4">
    <source>
        <dbReference type="ARBA" id="ARBA00022729"/>
    </source>
</evidence>
<feature type="chain" id="PRO_5020036110" evidence="10">
    <location>
        <begin position="29"/>
        <end position="610"/>
    </location>
</feature>
<dbReference type="GO" id="GO:0004672">
    <property type="term" value="F:protein kinase activity"/>
    <property type="evidence" value="ECO:0007669"/>
    <property type="project" value="InterPro"/>
</dbReference>
<evidence type="ECO:0000256" key="2">
    <source>
        <dbReference type="ARBA" id="ARBA00022614"/>
    </source>
</evidence>
<dbReference type="SUPFAM" id="SSF52058">
    <property type="entry name" value="L domain-like"/>
    <property type="match status" value="1"/>
</dbReference>
<evidence type="ECO:0000259" key="11">
    <source>
        <dbReference type="PROSITE" id="PS50011"/>
    </source>
</evidence>
<dbReference type="AlphaFoldDB" id="A0A4D6NJQ6"/>
<dbReference type="OrthoDB" id="418615at2759"/>
<dbReference type="InterPro" id="IPR011009">
    <property type="entry name" value="Kinase-like_dom_sf"/>
</dbReference>
<dbReference type="InterPro" id="IPR046959">
    <property type="entry name" value="PRK1-6/SRF4-like"/>
</dbReference>
<keyword evidence="7 9" id="KW-0472">Membrane</keyword>
<keyword evidence="8" id="KW-0325">Glycoprotein</keyword>
<dbReference type="InterPro" id="IPR000719">
    <property type="entry name" value="Prot_kinase_dom"/>
</dbReference>
<dbReference type="EMBL" id="CP039355">
    <property type="protein sequence ID" value="QCE13588.1"/>
    <property type="molecule type" value="Genomic_DNA"/>
</dbReference>
<dbReference type="Pfam" id="PF13855">
    <property type="entry name" value="LRR_8"/>
    <property type="match status" value="1"/>
</dbReference>
<feature type="transmembrane region" description="Helical" evidence="9">
    <location>
        <begin position="257"/>
        <end position="274"/>
    </location>
</feature>
<gene>
    <name evidence="12" type="ORF">DEO72_LG11g582</name>
</gene>
<feature type="signal peptide" evidence="10">
    <location>
        <begin position="1"/>
        <end position="28"/>
    </location>
</feature>
<dbReference type="InterPro" id="IPR001611">
    <property type="entry name" value="Leu-rich_rpt"/>
</dbReference>
<keyword evidence="2" id="KW-0433">Leucine-rich repeat</keyword>
<dbReference type="GO" id="GO:0016020">
    <property type="term" value="C:membrane"/>
    <property type="evidence" value="ECO:0007669"/>
    <property type="project" value="UniProtKB-SubCell"/>
</dbReference>
<evidence type="ECO:0000256" key="3">
    <source>
        <dbReference type="ARBA" id="ARBA00022692"/>
    </source>
</evidence>
<keyword evidence="13" id="KW-1185">Reference proteome</keyword>
<keyword evidence="3 9" id="KW-0812">Transmembrane</keyword>
<dbReference type="SUPFAM" id="SSF56112">
    <property type="entry name" value="Protein kinase-like (PK-like)"/>
    <property type="match status" value="1"/>
</dbReference>
<keyword evidence="6 9" id="KW-1133">Transmembrane helix</keyword>
<evidence type="ECO:0000313" key="13">
    <source>
        <dbReference type="Proteomes" id="UP000501690"/>
    </source>
</evidence>
<evidence type="ECO:0000256" key="5">
    <source>
        <dbReference type="ARBA" id="ARBA00022737"/>
    </source>
</evidence>
<dbReference type="Gramene" id="Vigun09g039900.1.v1.2">
    <property type="protein sequence ID" value="Vigun09g039900.1.v1.2.CDS.1"/>
    <property type="gene ID" value="Vigun09g039900.v1.2"/>
</dbReference>
<evidence type="ECO:0000256" key="1">
    <source>
        <dbReference type="ARBA" id="ARBA00004370"/>
    </source>
</evidence>
<proteinExistence type="predicted"/>
<organism evidence="12 13">
    <name type="scientific">Vigna unguiculata</name>
    <name type="common">Cowpea</name>
    <dbReference type="NCBI Taxonomy" id="3917"/>
    <lineage>
        <taxon>Eukaryota</taxon>
        <taxon>Viridiplantae</taxon>
        <taxon>Streptophyta</taxon>
        <taxon>Embryophyta</taxon>
        <taxon>Tracheophyta</taxon>
        <taxon>Spermatophyta</taxon>
        <taxon>Magnoliopsida</taxon>
        <taxon>eudicotyledons</taxon>
        <taxon>Gunneridae</taxon>
        <taxon>Pentapetalae</taxon>
        <taxon>rosids</taxon>
        <taxon>fabids</taxon>
        <taxon>Fabales</taxon>
        <taxon>Fabaceae</taxon>
        <taxon>Papilionoideae</taxon>
        <taxon>50 kb inversion clade</taxon>
        <taxon>NPAAA clade</taxon>
        <taxon>indigoferoid/millettioid clade</taxon>
        <taxon>Phaseoleae</taxon>
        <taxon>Vigna</taxon>
    </lineage>
</organism>
<feature type="domain" description="Protein kinase" evidence="11">
    <location>
        <begin position="334"/>
        <end position="610"/>
    </location>
</feature>
<dbReference type="FunFam" id="3.80.10.10:FF:000041">
    <property type="entry name" value="LRR receptor-like serine/threonine-protein kinase ERECTA"/>
    <property type="match status" value="1"/>
</dbReference>
<accession>A0A4D6NJQ6</accession>
<dbReference type="Gene3D" id="3.30.200.20">
    <property type="entry name" value="Phosphorylase Kinase, domain 1"/>
    <property type="match status" value="1"/>
</dbReference>
<evidence type="ECO:0000313" key="12">
    <source>
        <dbReference type="EMBL" id="QCE13588.1"/>
    </source>
</evidence>
<dbReference type="PROSITE" id="PS50011">
    <property type="entry name" value="PROTEIN_KINASE_DOM"/>
    <property type="match status" value="1"/>
</dbReference>
<dbReference type="Pfam" id="PF00560">
    <property type="entry name" value="LRR_1"/>
    <property type="match status" value="1"/>
</dbReference>
<dbReference type="Pfam" id="PF00069">
    <property type="entry name" value="Pkinase"/>
    <property type="match status" value="1"/>
</dbReference>
<evidence type="ECO:0000256" key="8">
    <source>
        <dbReference type="ARBA" id="ARBA00023180"/>
    </source>
</evidence>
<evidence type="ECO:0000256" key="10">
    <source>
        <dbReference type="SAM" id="SignalP"/>
    </source>
</evidence>
<reference evidence="12 13" key="1">
    <citation type="submission" date="2019-04" db="EMBL/GenBank/DDBJ databases">
        <title>An improved genome assembly and genetic linkage map for asparagus bean, Vigna unguiculata ssp. sesquipedialis.</title>
        <authorList>
            <person name="Xia Q."/>
            <person name="Zhang R."/>
            <person name="Dong Y."/>
        </authorList>
    </citation>
    <scope>NUCLEOTIDE SEQUENCE [LARGE SCALE GENOMIC DNA]</scope>
    <source>
        <tissue evidence="12">Leaf</tissue>
    </source>
</reference>
<dbReference type="Proteomes" id="UP000501690">
    <property type="component" value="Linkage Group LG11"/>
</dbReference>
<dbReference type="Pfam" id="PF08263">
    <property type="entry name" value="LRRNT_2"/>
    <property type="match status" value="1"/>
</dbReference>
<evidence type="ECO:0000256" key="9">
    <source>
        <dbReference type="SAM" id="Phobius"/>
    </source>
</evidence>
<keyword evidence="4 10" id="KW-0732">Signal</keyword>
<dbReference type="Gene3D" id="3.80.10.10">
    <property type="entry name" value="Ribonuclease Inhibitor"/>
    <property type="match status" value="2"/>
</dbReference>
<dbReference type="InterPro" id="IPR032675">
    <property type="entry name" value="LRR_dom_sf"/>
</dbReference>
<dbReference type="InterPro" id="IPR013210">
    <property type="entry name" value="LRR_N_plant-typ"/>
</dbReference>